<gene>
    <name evidence="1" type="ORF">IEQ34_006726</name>
</gene>
<comment type="caution">
    <text evidence="1">The sequence shown here is derived from an EMBL/GenBank/DDBJ whole genome shotgun (WGS) entry which is preliminary data.</text>
</comment>
<sequence>MDNALYGTILVSKFKTLSLVSYRKQYYFPMRSSSSLFFRRKLRAGNGRRRRWKRRVKARPNTDMDHHRRLHRNYLHLPFLRVIPSSPCQAIHAKEPKTP</sequence>
<dbReference type="EMBL" id="JAGFBR010000007">
    <property type="protein sequence ID" value="KAH0463940.1"/>
    <property type="molecule type" value="Genomic_DNA"/>
</dbReference>
<evidence type="ECO:0000313" key="2">
    <source>
        <dbReference type="Proteomes" id="UP000775213"/>
    </source>
</evidence>
<keyword evidence="2" id="KW-1185">Reference proteome</keyword>
<proteinExistence type="predicted"/>
<dbReference type="Proteomes" id="UP000775213">
    <property type="component" value="Unassembled WGS sequence"/>
</dbReference>
<organism evidence="1 2">
    <name type="scientific">Dendrobium chrysotoxum</name>
    <name type="common">Orchid</name>
    <dbReference type="NCBI Taxonomy" id="161865"/>
    <lineage>
        <taxon>Eukaryota</taxon>
        <taxon>Viridiplantae</taxon>
        <taxon>Streptophyta</taxon>
        <taxon>Embryophyta</taxon>
        <taxon>Tracheophyta</taxon>
        <taxon>Spermatophyta</taxon>
        <taxon>Magnoliopsida</taxon>
        <taxon>Liliopsida</taxon>
        <taxon>Asparagales</taxon>
        <taxon>Orchidaceae</taxon>
        <taxon>Epidendroideae</taxon>
        <taxon>Malaxideae</taxon>
        <taxon>Dendrobiinae</taxon>
        <taxon>Dendrobium</taxon>
    </lineage>
</organism>
<dbReference type="AlphaFoldDB" id="A0AAV7H907"/>
<reference evidence="1 2" key="1">
    <citation type="journal article" date="2021" name="Hortic Res">
        <title>Chromosome-scale assembly of the Dendrobium chrysotoxum genome enhances the understanding of orchid evolution.</title>
        <authorList>
            <person name="Zhang Y."/>
            <person name="Zhang G.Q."/>
            <person name="Zhang D."/>
            <person name="Liu X.D."/>
            <person name="Xu X.Y."/>
            <person name="Sun W.H."/>
            <person name="Yu X."/>
            <person name="Zhu X."/>
            <person name="Wang Z.W."/>
            <person name="Zhao X."/>
            <person name="Zhong W.Y."/>
            <person name="Chen H."/>
            <person name="Yin W.L."/>
            <person name="Huang T."/>
            <person name="Niu S.C."/>
            <person name="Liu Z.J."/>
        </authorList>
    </citation>
    <scope>NUCLEOTIDE SEQUENCE [LARGE SCALE GENOMIC DNA]</scope>
    <source>
        <strain evidence="1">Lindl</strain>
    </source>
</reference>
<evidence type="ECO:0000313" key="1">
    <source>
        <dbReference type="EMBL" id="KAH0463940.1"/>
    </source>
</evidence>
<name>A0AAV7H907_DENCH</name>
<protein>
    <submittedName>
        <fullName evidence="1">Uncharacterized protein</fullName>
    </submittedName>
</protein>
<accession>A0AAV7H907</accession>